<dbReference type="PANTHER" id="PTHR35936">
    <property type="entry name" value="MEMBRANE-BOUND LYTIC MUREIN TRANSGLYCOSYLASE F"/>
    <property type="match status" value="1"/>
</dbReference>
<protein>
    <submittedName>
        <fullName evidence="5">Amino acid ABC transporter substrate-binding protein</fullName>
    </submittedName>
</protein>
<feature type="domain" description="Solute-binding protein family 3/N-terminal" evidence="4">
    <location>
        <begin position="38"/>
        <end position="265"/>
    </location>
</feature>
<organism evidence="5 6">
    <name type="scientific">Aestuariirhabdus litorea</name>
    <dbReference type="NCBI Taxonomy" id="2528527"/>
    <lineage>
        <taxon>Bacteria</taxon>
        <taxon>Pseudomonadati</taxon>
        <taxon>Pseudomonadota</taxon>
        <taxon>Gammaproteobacteria</taxon>
        <taxon>Oceanospirillales</taxon>
        <taxon>Aestuariirhabdaceae</taxon>
        <taxon>Aestuariirhabdus</taxon>
    </lineage>
</organism>
<dbReference type="Gene3D" id="3.40.190.10">
    <property type="entry name" value="Periplasmic binding protein-like II"/>
    <property type="match status" value="2"/>
</dbReference>
<feature type="chain" id="PRO_5018009638" evidence="3">
    <location>
        <begin position="26"/>
        <end position="278"/>
    </location>
</feature>
<keyword evidence="2 3" id="KW-0732">Signal</keyword>
<dbReference type="Proteomes" id="UP000280792">
    <property type="component" value="Unassembled WGS sequence"/>
</dbReference>
<dbReference type="SUPFAM" id="SSF53850">
    <property type="entry name" value="Periplasmic binding protein-like II"/>
    <property type="match status" value="1"/>
</dbReference>
<name>A0A3P3VU06_9GAMM</name>
<comment type="caution">
    <text evidence="5">The sequence shown here is derived from an EMBL/GenBank/DDBJ whole genome shotgun (WGS) entry which is preliminary data.</text>
</comment>
<dbReference type="EMBL" id="QWEZ01000001">
    <property type="protein sequence ID" value="RRJ85096.1"/>
    <property type="molecule type" value="Genomic_DNA"/>
</dbReference>
<reference evidence="5 6" key="2">
    <citation type="submission" date="2018-12" db="EMBL/GenBank/DDBJ databases">
        <title>Simiduia agarivorans gen. nov., sp. nov., a marine, agarolytic bacterium isolated from shallow coastal water from Keelung, Taiwan.</title>
        <authorList>
            <person name="Shieh W.Y."/>
        </authorList>
    </citation>
    <scope>NUCLEOTIDE SEQUENCE [LARGE SCALE GENOMIC DNA]</scope>
    <source>
        <strain evidence="5 6">GTF-13</strain>
    </source>
</reference>
<evidence type="ECO:0000313" key="5">
    <source>
        <dbReference type="EMBL" id="RRJ85096.1"/>
    </source>
</evidence>
<keyword evidence="6" id="KW-1185">Reference proteome</keyword>
<gene>
    <name evidence="5" type="ORF">D0544_08525</name>
</gene>
<sequence>MPYPYPLFRLLLLLGIAALGNRALASDDACHTLHFSGNAEYPPILWQDPNNPGKLMGVAVEVLRRALEPLQVKLDARYEGPWSRAQKKAREGEIDGLAGAFYTDPRTHYLDYIEPALLKIPSVIFIPWDSPMLEKTGGSLTHWDQLKSWRGVTLINNSFGQEFDQYAARELDIQTVRSVTLAFKTLLAGRSDYLIYELQPGLSYSDAMGIGSQVRFLAPEINSEPLYYTLAKGSACNSAEVKQQISQFLRSGISAQEIEEITSRYRQQWRQQVKRQSY</sequence>
<dbReference type="InterPro" id="IPR001638">
    <property type="entry name" value="Solute-binding_3/MltF_N"/>
</dbReference>
<evidence type="ECO:0000259" key="4">
    <source>
        <dbReference type="Pfam" id="PF00497"/>
    </source>
</evidence>
<evidence type="ECO:0000256" key="1">
    <source>
        <dbReference type="ARBA" id="ARBA00010333"/>
    </source>
</evidence>
<comment type="similarity">
    <text evidence="1">Belongs to the bacterial solute-binding protein 3 family.</text>
</comment>
<dbReference type="Pfam" id="PF00497">
    <property type="entry name" value="SBP_bac_3"/>
    <property type="match status" value="1"/>
</dbReference>
<evidence type="ECO:0000256" key="2">
    <source>
        <dbReference type="ARBA" id="ARBA00022729"/>
    </source>
</evidence>
<evidence type="ECO:0000313" key="6">
    <source>
        <dbReference type="Proteomes" id="UP000280792"/>
    </source>
</evidence>
<dbReference type="AlphaFoldDB" id="A0A3P3VU06"/>
<reference evidence="5 6" key="1">
    <citation type="submission" date="2018-08" db="EMBL/GenBank/DDBJ databases">
        <authorList>
            <person name="Khan S.A."/>
        </authorList>
    </citation>
    <scope>NUCLEOTIDE SEQUENCE [LARGE SCALE GENOMIC DNA]</scope>
    <source>
        <strain evidence="5 6">GTF-13</strain>
    </source>
</reference>
<feature type="signal peptide" evidence="3">
    <location>
        <begin position="1"/>
        <end position="25"/>
    </location>
</feature>
<proteinExistence type="inferred from homology"/>
<dbReference type="PANTHER" id="PTHR35936:SF6">
    <property type="entry name" value="AMINO ACID ABC TRANSPORTER SUBSTRATE-BINDING PAAT FAMILY PROTEIN"/>
    <property type="match status" value="1"/>
</dbReference>
<accession>A0A3P3VU06</accession>
<evidence type="ECO:0000256" key="3">
    <source>
        <dbReference type="SAM" id="SignalP"/>
    </source>
</evidence>